<dbReference type="Proteomes" id="UP000540787">
    <property type="component" value="Unassembled WGS sequence"/>
</dbReference>
<name>A0A7W9X4U6_9BURK</name>
<evidence type="ECO:0000313" key="1">
    <source>
        <dbReference type="EMBL" id="MBB6136516.1"/>
    </source>
</evidence>
<dbReference type="AlphaFoldDB" id="A0A7W9X4U6"/>
<keyword evidence="2" id="KW-1185">Reference proteome</keyword>
<dbReference type="EMBL" id="JACHBX010000006">
    <property type="protein sequence ID" value="MBB6136516.1"/>
    <property type="molecule type" value="Genomic_DNA"/>
</dbReference>
<reference evidence="1 2" key="1">
    <citation type="submission" date="2020-08" db="EMBL/GenBank/DDBJ databases">
        <title>The Agave Microbiome: Exploring the role of microbial communities in plant adaptations to desert environments.</title>
        <authorList>
            <person name="Partida-Martinez L.P."/>
        </authorList>
    </citation>
    <scope>NUCLEOTIDE SEQUENCE [LARGE SCALE GENOMIC DNA]</scope>
    <source>
        <strain evidence="1 2">AT3.2</strain>
    </source>
</reference>
<comment type="caution">
    <text evidence="1">The sequence shown here is derived from an EMBL/GenBank/DDBJ whole genome shotgun (WGS) entry which is preliminary data.</text>
</comment>
<accession>A0A7W9X4U6</accession>
<protein>
    <submittedName>
        <fullName evidence="1">Uncharacterized protein</fullName>
    </submittedName>
</protein>
<gene>
    <name evidence="1" type="ORF">HD842_004694</name>
</gene>
<dbReference type="RefSeq" id="WP_183558364.1">
    <property type="nucleotide sequence ID" value="NZ_JACHBX010000006.1"/>
</dbReference>
<evidence type="ECO:0000313" key="2">
    <source>
        <dbReference type="Proteomes" id="UP000540787"/>
    </source>
</evidence>
<sequence length="151" mass="17537">MITTNDRDNFEHFLILMDDQLEAVENESNKRGFSIDLTMNSLENIEKVFLSIIEDCTEEETDGWIAAFARYIGEIVRIRFDGQWHLSSDSPKDVYYNTPVIVNHTEIEGLEFSPIFAIRALSIRKRIGLLHQIIMADIEPVPLEIEHLRED</sequence>
<organism evidence="1 2">
    <name type="scientific">Massilia aurea</name>
    <dbReference type="NCBI Taxonomy" id="373040"/>
    <lineage>
        <taxon>Bacteria</taxon>
        <taxon>Pseudomonadati</taxon>
        <taxon>Pseudomonadota</taxon>
        <taxon>Betaproteobacteria</taxon>
        <taxon>Burkholderiales</taxon>
        <taxon>Oxalobacteraceae</taxon>
        <taxon>Telluria group</taxon>
        <taxon>Massilia</taxon>
    </lineage>
</organism>
<proteinExistence type="predicted"/>